<evidence type="ECO:0000256" key="1">
    <source>
        <dbReference type="SAM" id="Phobius"/>
    </source>
</evidence>
<accession>A0A4U0UK69</accession>
<comment type="caution">
    <text evidence="2">The sequence shown here is derived from an EMBL/GenBank/DDBJ whole genome shotgun (WGS) entry which is preliminary data.</text>
</comment>
<dbReference type="AlphaFoldDB" id="A0A4U0UK69"/>
<dbReference type="Proteomes" id="UP000308768">
    <property type="component" value="Unassembled WGS sequence"/>
</dbReference>
<gene>
    <name evidence="2" type="ORF">B0A49_12916</name>
</gene>
<keyword evidence="3" id="KW-1185">Reference proteome</keyword>
<evidence type="ECO:0000313" key="3">
    <source>
        <dbReference type="Proteomes" id="UP000308768"/>
    </source>
</evidence>
<dbReference type="EMBL" id="NAJN01003784">
    <property type="protein sequence ID" value="TKA35492.1"/>
    <property type="molecule type" value="Genomic_DNA"/>
</dbReference>
<keyword evidence="1" id="KW-0472">Membrane</keyword>
<reference evidence="2 3" key="1">
    <citation type="submission" date="2017-03" db="EMBL/GenBank/DDBJ databases">
        <title>Genomes of endolithic fungi from Antarctica.</title>
        <authorList>
            <person name="Coleine C."/>
            <person name="Masonjones S."/>
            <person name="Stajich J.E."/>
        </authorList>
    </citation>
    <scope>NUCLEOTIDE SEQUENCE [LARGE SCALE GENOMIC DNA]</scope>
    <source>
        <strain evidence="2 3">CCFEE 5187</strain>
    </source>
</reference>
<organism evidence="2 3">
    <name type="scientific">Cryomyces minteri</name>
    <dbReference type="NCBI Taxonomy" id="331657"/>
    <lineage>
        <taxon>Eukaryota</taxon>
        <taxon>Fungi</taxon>
        <taxon>Dikarya</taxon>
        <taxon>Ascomycota</taxon>
        <taxon>Pezizomycotina</taxon>
        <taxon>Dothideomycetes</taxon>
        <taxon>Dothideomycetes incertae sedis</taxon>
        <taxon>Cryomyces</taxon>
    </lineage>
</organism>
<protein>
    <submittedName>
        <fullName evidence="2">Uncharacterized protein</fullName>
    </submittedName>
</protein>
<proteinExistence type="predicted"/>
<keyword evidence="1" id="KW-1133">Transmembrane helix</keyword>
<sequence>MIIRTMELVGTPPGIICAITIGSIIIEAMSGMRELEDMFKPEDIPSVVNISQSVNGIALVVLLLRV</sequence>
<feature type="transmembrane region" description="Helical" evidence="1">
    <location>
        <begin position="44"/>
        <end position="64"/>
    </location>
</feature>
<keyword evidence="1" id="KW-0812">Transmembrane</keyword>
<feature type="transmembrane region" description="Helical" evidence="1">
    <location>
        <begin position="12"/>
        <end position="32"/>
    </location>
</feature>
<name>A0A4U0UK69_9PEZI</name>
<evidence type="ECO:0000313" key="2">
    <source>
        <dbReference type="EMBL" id="TKA35492.1"/>
    </source>
</evidence>